<proteinExistence type="predicted"/>
<sequence length="82" mass="9390">MWHIYTMEYYSAIKQNKIMAFAGKWMELENSMLSEISQSQKTRGRIVEPGTFVSLFSCLVTLHRCPVLRTVVSPSLLSFLSA</sequence>
<evidence type="ECO:0000313" key="1">
    <source>
        <dbReference type="Ensembl" id="ENSSVLP00005009166.1"/>
    </source>
</evidence>
<dbReference type="GeneTree" id="ENSGT00970000193590"/>
<reference evidence="1" key="1">
    <citation type="submission" date="2025-08" db="UniProtKB">
        <authorList>
            <consortium name="Ensembl"/>
        </authorList>
    </citation>
    <scope>IDENTIFICATION</scope>
</reference>
<dbReference type="Ensembl" id="ENSSVLT00005010158.1">
    <property type="protein sequence ID" value="ENSSVLP00005009166.1"/>
    <property type="gene ID" value="ENSSVLG00005007357.1"/>
</dbReference>
<accession>A0A8D2CNU6</accession>
<evidence type="ECO:0008006" key="3">
    <source>
        <dbReference type="Google" id="ProtNLM"/>
    </source>
</evidence>
<name>A0A8D2CNU6_SCIVU</name>
<evidence type="ECO:0000313" key="2">
    <source>
        <dbReference type="Proteomes" id="UP000694564"/>
    </source>
</evidence>
<reference evidence="1" key="2">
    <citation type="submission" date="2025-09" db="UniProtKB">
        <authorList>
            <consortium name="Ensembl"/>
        </authorList>
    </citation>
    <scope>IDENTIFICATION</scope>
</reference>
<dbReference type="Proteomes" id="UP000694564">
    <property type="component" value="Chromosome 4"/>
</dbReference>
<protein>
    <recommendedName>
        <fullName evidence="3">DUF1725 domain-containing protein</fullName>
    </recommendedName>
</protein>
<organism evidence="1 2">
    <name type="scientific">Sciurus vulgaris</name>
    <name type="common">Eurasian red squirrel</name>
    <dbReference type="NCBI Taxonomy" id="55149"/>
    <lineage>
        <taxon>Eukaryota</taxon>
        <taxon>Metazoa</taxon>
        <taxon>Chordata</taxon>
        <taxon>Craniata</taxon>
        <taxon>Vertebrata</taxon>
        <taxon>Euteleostomi</taxon>
        <taxon>Mammalia</taxon>
        <taxon>Eutheria</taxon>
        <taxon>Euarchontoglires</taxon>
        <taxon>Glires</taxon>
        <taxon>Rodentia</taxon>
        <taxon>Sciuromorpha</taxon>
        <taxon>Sciuridae</taxon>
        <taxon>Sciurinae</taxon>
        <taxon>Sciurini</taxon>
        <taxon>Sciurus</taxon>
    </lineage>
</organism>
<keyword evidence="2" id="KW-1185">Reference proteome</keyword>
<dbReference type="AlphaFoldDB" id="A0A8D2CNU6"/>